<dbReference type="AlphaFoldDB" id="A0A1H7G5V1"/>
<dbReference type="SUPFAM" id="SSF54373">
    <property type="entry name" value="FAD-linked reductases, C-terminal domain"/>
    <property type="match status" value="1"/>
</dbReference>
<evidence type="ECO:0000256" key="1">
    <source>
        <dbReference type="ARBA" id="ARBA00005995"/>
    </source>
</evidence>
<evidence type="ECO:0000313" key="3">
    <source>
        <dbReference type="EMBL" id="SEK33509.1"/>
    </source>
</evidence>
<feature type="domain" description="Amine oxidase" evidence="2">
    <location>
        <begin position="13"/>
        <end position="75"/>
    </location>
</feature>
<protein>
    <submittedName>
        <fullName evidence="3">Monoamine oxidase</fullName>
    </submittedName>
</protein>
<name>A0A1H7G5V1_9RHOB</name>
<reference evidence="3 4" key="1">
    <citation type="submission" date="2016-10" db="EMBL/GenBank/DDBJ databases">
        <authorList>
            <person name="de Groot N.N."/>
        </authorList>
    </citation>
    <scope>NUCLEOTIDE SEQUENCE [LARGE SCALE GENOMIC DNA]</scope>
    <source>
        <strain evidence="3 4">DSM 14858</strain>
    </source>
</reference>
<organism evidence="3 4">
    <name type="scientific">Jannaschia helgolandensis</name>
    <dbReference type="NCBI Taxonomy" id="188906"/>
    <lineage>
        <taxon>Bacteria</taxon>
        <taxon>Pseudomonadati</taxon>
        <taxon>Pseudomonadota</taxon>
        <taxon>Alphaproteobacteria</taxon>
        <taxon>Rhodobacterales</taxon>
        <taxon>Roseobacteraceae</taxon>
        <taxon>Jannaschia</taxon>
    </lineage>
</organism>
<dbReference type="RefSeq" id="WP_092759135.1">
    <property type="nucleotide sequence ID" value="NZ_FNZQ01000001.1"/>
</dbReference>
<dbReference type="PANTHER" id="PTHR43563">
    <property type="entry name" value="AMINE OXIDASE"/>
    <property type="match status" value="1"/>
</dbReference>
<gene>
    <name evidence="3" type="ORF">SAMN04488526_0319</name>
</gene>
<evidence type="ECO:0000313" key="4">
    <source>
        <dbReference type="Proteomes" id="UP000199283"/>
    </source>
</evidence>
<dbReference type="STRING" id="188906.SAMN04488526_0319"/>
<accession>A0A1H7G5V1</accession>
<dbReference type="GO" id="GO:0016491">
    <property type="term" value="F:oxidoreductase activity"/>
    <property type="evidence" value="ECO:0007669"/>
    <property type="project" value="InterPro"/>
</dbReference>
<dbReference type="EMBL" id="FNZQ01000001">
    <property type="protein sequence ID" value="SEK33509.1"/>
    <property type="molecule type" value="Genomic_DNA"/>
</dbReference>
<sequence>MPENSILIVGAGLSGLALATHLVGARRDVTLIESRKRVGGRIYSPNGFDLGPAWIWPGQPRIAALTGRLGLKVFEQHWQGDLLLEDAQGSAHRGPGQASMRGALRVAGGLGAVTRTLAENLPDGVLRVGVHATGLMQGERGISVVTDGATIHADQVVLAIPPRLAASLTYTPQLSTAELTAMQAIPTWMAGHAKALARYDQPFWRAAGLSGDAHSRRGPMVEIHDASEDGGAGAIFGFMGIPASARRDQAALRDATLAQLGRLFGAEASTPLSLAITDWANDPLTATTLDQTPLTHHPTYGLPPALADLWDGALLLGSTEIATQFGGLVEGALEAAEEVFAKLRDR</sequence>
<dbReference type="InterPro" id="IPR050703">
    <property type="entry name" value="Flavin_MAO"/>
</dbReference>
<dbReference type="SUPFAM" id="SSF51905">
    <property type="entry name" value="FAD/NAD(P)-binding domain"/>
    <property type="match status" value="1"/>
</dbReference>
<dbReference type="InterPro" id="IPR036188">
    <property type="entry name" value="FAD/NAD-bd_sf"/>
</dbReference>
<comment type="similarity">
    <text evidence="1">Belongs to the flavin monoamine oxidase family.</text>
</comment>
<feature type="domain" description="Amine oxidase" evidence="2">
    <location>
        <begin position="101"/>
        <end position="337"/>
    </location>
</feature>
<dbReference type="InterPro" id="IPR002937">
    <property type="entry name" value="Amino_oxidase"/>
</dbReference>
<keyword evidence="4" id="KW-1185">Reference proteome</keyword>
<dbReference type="Pfam" id="PF01593">
    <property type="entry name" value="Amino_oxidase"/>
    <property type="match status" value="2"/>
</dbReference>
<evidence type="ECO:0000259" key="2">
    <source>
        <dbReference type="Pfam" id="PF01593"/>
    </source>
</evidence>
<dbReference type="PANTHER" id="PTHR43563:SF1">
    <property type="entry name" value="AMINE OXIDASE [FLAVIN-CONTAINING] B"/>
    <property type="match status" value="1"/>
</dbReference>
<dbReference type="Gene3D" id="3.50.50.60">
    <property type="entry name" value="FAD/NAD(P)-binding domain"/>
    <property type="match status" value="2"/>
</dbReference>
<dbReference type="OrthoDB" id="337830at2"/>
<dbReference type="Proteomes" id="UP000199283">
    <property type="component" value="Unassembled WGS sequence"/>
</dbReference>
<proteinExistence type="inferred from homology"/>